<dbReference type="InterPro" id="IPR011008">
    <property type="entry name" value="Dimeric_a/b-barrel"/>
</dbReference>
<keyword evidence="1" id="KW-1133">Transmembrane helix</keyword>
<dbReference type="SUPFAM" id="SSF54909">
    <property type="entry name" value="Dimeric alpha+beta barrel"/>
    <property type="match status" value="1"/>
</dbReference>
<keyword evidence="1" id="KW-0812">Transmembrane</keyword>
<evidence type="ECO:0000256" key="1">
    <source>
        <dbReference type="SAM" id="Phobius"/>
    </source>
</evidence>
<gene>
    <name evidence="3" type="ORF">GGQ54_000028</name>
</gene>
<organism evidence="3 4">
    <name type="scientific">Naumannella cuiyingiana</name>
    <dbReference type="NCBI Taxonomy" id="1347891"/>
    <lineage>
        <taxon>Bacteria</taxon>
        <taxon>Bacillati</taxon>
        <taxon>Actinomycetota</taxon>
        <taxon>Actinomycetes</taxon>
        <taxon>Propionibacteriales</taxon>
        <taxon>Propionibacteriaceae</taxon>
        <taxon>Naumannella</taxon>
    </lineage>
</organism>
<feature type="transmembrane region" description="Helical" evidence="1">
    <location>
        <begin position="159"/>
        <end position="186"/>
    </location>
</feature>
<comment type="caution">
    <text evidence="3">The sequence shown here is derived from an EMBL/GenBank/DDBJ whole genome shotgun (WGS) entry which is preliminary data.</text>
</comment>
<dbReference type="PANTHER" id="PTHR40057:SF1">
    <property type="entry name" value="SLR1162 PROTEIN"/>
    <property type="match status" value="1"/>
</dbReference>
<sequence length="194" mass="21790">MQEVRHSAVTVAVTRLVDPAQAREADAWARAGQDLARQAPGYLGSGWVRDPGEPRAWHMLYRFADPESLAAWEGSPERAWWIAAGSDLVRTHREQRLTGIEGWFDVPVGETGAGEPMMITAPPRWKQAVSIFVVFFPLSLLVNWLLGLVIGGWPLPVRVLLATVVLTPLMTYLFLPWITALLRPWLHARPRGRR</sequence>
<dbReference type="InterPro" id="IPR007138">
    <property type="entry name" value="ABM_dom"/>
</dbReference>
<dbReference type="Gene3D" id="3.30.70.100">
    <property type="match status" value="1"/>
</dbReference>
<dbReference type="Proteomes" id="UP000527616">
    <property type="component" value="Unassembled WGS sequence"/>
</dbReference>
<evidence type="ECO:0000313" key="4">
    <source>
        <dbReference type="Proteomes" id="UP000527616"/>
    </source>
</evidence>
<dbReference type="RefSeq" id="WP_179443542.1">
    <property type="nucleotide sequence ID" value="NZ_JACBZS010000001.1"/>
</dbReference>
<accession>A0A7Z0IJF5</accession>
<dbReference type="PANTHER" id="PTHR40057">
    <property type="entry name" value="SLR1162 PROTEIN"/>
    <property type="match status" value="1"/>
</dbReference>
<reference evidence="3 4" key="1">
    <citation type="submission" date="2020-07" db="EMBL/GenBank/DDBJ databases">
        <title>Sequencing the genomes of 1000 actinobacteria strains.</title>
        <authorList>
            <person name="Klenk H.-P."/>
        </authorList>
    </citation>
    <scope>NUCLEOTIDE SEQUENCE [LARGE SCALE GENOMIC DNA]</scope>
    <source>
        <strain evidence="3 4">DSM 103164</strain>
    </source>
</reference>
<feature type="domain" description="ABM" evidence="2">
    <location>
        <begin position="17"/>
        <end position="78"/>
    </location>
</feature>
<evidence type="ECO:0000313" key="3">
    <source>
        <dbReference type="EMBL" id="NYI69468.1"/>
    </source>
</evidence>
<dbReference type="EMBL" id="JACBZS010000001">
    <property type="protein sequence ID" value="NYI69468.1"/>
    <property type="molecule type" value="Genomic_DNA"/>
</dbReference>
<dbReference type="AlphaFoldDB" id="A0A7Z0IJF5"/>
<protein>
    <recommendedName>
        <fullName evidence="2">ABM domain-containing protein</fullName>
    </recommendedName>
</protein>
<keyword evidence="1" id="KW-0472">Membrane</keyword>
<name>A0A7Z0IJF5_9ACTN</name>
<dbReference type="InterPro" id="IPR038762">
    <property type="entry name" value="ABM_predict"/>
</dbReference>
<proteinExistence type="predicted"/>
<evidence type="ECO:0000259" key="2">
    <source>
        <dbReference type="Pfam" id="PF03992"/>
    </source>
</evidence>
<dbReference type="Pfam" id="PF03992">
    <property type="entry name" value="ABM"/>
    <property type="match status" value="1"/>
</dbReference>
<feature type="transmembrane region" description="Helical" evidence="1">
    <location>
        <begin position="128"/>
        <end position="153"/>
    </location>
</feature>
<keyword evidence="4" id="KW-1185">Reference proteome</keyword>